<keyword evidence="4" id="KW-1185">Reference proteome</keyword>
<dbReference type="RefSeq" id="WP_015557643.1">
    <property type="nucleotide sequence ID" value="NC_021039.1"/>
</dbReference>
<dbReference type="GeneID" id="83157075"/>
<dbReference type="HOGENOM" id="CLU_597017_0_0_9"/>
<proteinExistence type="predicted"/>
<dbReference type="SMART" id="SM00776">
    <property type="entry name" value="NPCBM"/>
    <property type="match status" value="1"/>
</dbReference>
<gene>
    <name evidence="3" type="ordered locus">RUM_05120</name>
</gene>
<dbReference type="Proteomes" id="UP000007054">
    <property type="component" value="Chromosome"/>
</dbReference>
<feature type="signal peptide" evidence="1">
    <location>
        <begin position="1"/>
        <end position="22"/>
    </location>
</feature>
<dbReference type="InterPro" id="IPR038637">
    <property type="entry name" value="NPCBM_sf"/>
</dbReference>
<dbReference type="SUPFAM" id="SSF49785">
    <property type="entry name" value="Galactose-binding domain-like"/>
    <property type="match status" value="1"/>
</dbReference>
<dbReference type="InterPro" id="IPR008979">
    <property type="entry name" value="Galactose-bd-like_sf"/>
</dbReference>
<evidence type="ECO:0000313" key="3">
    <source>
        <dbReference type="EMBL" id="CBL16736.1"/>
    </source>
</evidence>
<protein>
    <submittedName>
        <fullName evidence="3">NPCBM/NEW2 domain</fullName>
    </submittedName>
</protein>
<dbReference type="Gene3D" id="2.60.120.1060">
    <property type="entry name" value="NPCBM/NEW2 domain"/>
    <property type="match status" value="1"/>
</dbReference>
<evidence type="ECO:0000259" key="2">
    <source>
        <dbReference type="SMART" id="SM00776"/>
    </source>
</evidence>
<dbReference type="Pfam" id="PF08305">
    <property type="entry name" value="NPCBM"/>
    <property type="match status" value="1"/>
</dbReference>
<dbReference type="KEGG" id="rch:RUM_05120"/>
<dbReference type="EMBL" id="FP929052">
    <property type="protein sequence ID" value="CBL16736.1"/>
    <property type="molecule type" value="Genomic_DNA"/>
</dbReference>
<dbReference type="PATRIC" id="fig|213810.4.peg.417"/>
<organism evidence="3 4">
    <name type="scientific">Ruminococcus champanellensis (strain DSM 18848 / JCM 17042 / KCTC 15320 / 18P13)</name>
    <dbReference type="NCBI Taxonomy" id="213810"/>
    <lineage>
        <taxon>Bacteria</taxon>
        <taxon>Bacillati</taxon>
        <taxon>Bacillota</taxon>
        <taxon>Clostridia</taxon>
        <taxon>Eubacteriales</taxon>
        <taxon>Oscillospiraceae</taxon>
        <taxon>Ruminococcus</taxon>
    </lineage>
</organism>
<sequence length="458" mass="51357">MKKKTMAWGCALLMGLTLTACGADASKFTGYIEDLDMQGAYSYYEDHIDSSKKKAELDQEISESMDGLYDKLVDQYIAGNLDSEKLSLFKQLTSDAEFSETSGYSDFLQDLAYIDQSKQNYDTAMQYYDQKDYDAAIAYFGGVMQRDTVRYEEAQKTIEACRAEQSKQLVQDIQSQIQTKAFKEAHYKIEQLKNTDKEEADKLVTEYDAALKADADARLTSYFDAFDYEGAVGYLAQVTPLCYSSDLSDRQTQLADEFVVYVLKIADKDADAENYEGASAVVKQAMNALGQDNEKLSGAYDAYRSHLPVYLVDLDYMSCKNHVATHDTLEDNTGNMYHNALYMYERVSWQDGEGSADYFINGKYATFSGTVAVPRGFANDSNSAYFEVYGDGKLLYTSPTMKNDSFPEAFNIDISGVKVLKIYYPDSNGNAKLATIYDGKLNPKEADKSSDSSEDNEE</sequence>
<name>D4LAU1_RUMC1</name>
<keyword evidence="1" id="KW-0732">Signal</keyword>
<dbReference type="InterPro" id="IPR013222">
    <property type="entry name" value="Glyco_hyd_98_carb-bd"/>
</dbReference>
<evidence type="ECO:0000256" key="1">
    <source>
        <dbReference type="SAM" id="SignalP"/>
    </source>
</evidence>
<reference evidence="3" key="2">
    <citation type="submission" date="2010-03" db="EMBL/GenBank/DDBJ databases">
        <authorList>
            <person name="Pajon A."/>
        </authorList>
    </citation>
    <scope>NUCLEOTIDE SEQUENCE</scope>
    <source>
        <strain evidence="3">Type strain: 18P13</strain>
    </source>
</reference>
<accession>D4LAU1</accession>
<dbReference type="STRING" id="213810.RUM_05120"/>
<evidence type="ECO:0000313" key="4">
    <source>
        <dbReference type="Proteomes" id="UP000007054"/>
    </source>
</evidence>
<dbReference type="PROSITE" id="PS51257">
    <property type="entry name" value="PROKAR_LIPOPROTEIN"/>
    <property type="match status" value="1"/>
</dbReference>
<feature type="domain" description="Glycosyl hydrolase family 98 putative carbohydrate-binding module" evidence="2">
    <location>
        <begin position="305"/>
        <end position="435"/>
    </location>
</feature>
<reference evidence="3" key="1">
    <citation type="submission" date="2010-03" db="EMBL/GenBank/DDBJ databases">
        <title>The genome sequence of Ruminococcus sp. 18P13.</title>
        <authorList>
            <consortium name="metaHIT consortium -- http://www.metahit.eu/"/>
            <person name="Pajon A."/>
            <person name="Turner K."/>
            <person name="Parkhill J."/>
            <person name="Bernalier A."/>
        </authorList>
    </citation>
    <scope>NUCLEOTIDE SEQUENCE [LARGE SCALE GENOMIC DNA]</scope>
    <source>
        <strain evidence="3">Type strain: 18P13</strain>
    </source>
</reference>
<feature type="chain" id="PRO_5039330176" evidence="1">
    <location>
        <begin position="23"/>
        <end position="458"/>
    </location>
</feature>
<dbReference type="AlphaFoldDB" id="D4LAU1"/>